<evidence type="ECO:0000313" key="4">
    <source>
        <dbReference type="EMBL" id="MFC7151124.1"/>
    </source>
</evidence>
<keyword evidence="5" id="KW-1185">Reference proteome</keyword>
<dbReference type="Pfam" id="PF13280">
    <property type="entry name" value="WYL"/>
    <property type="match status" value="1"/>
</dbReference>
<evidence type="ECO:0000256" key="1">
    <source>
        <dbReference type="ARBA" id="ARBA00023015"/>
    </source>
</evidence>
<dbReference type="PROSITE" id="PS51000">
    <property type="entry name" value="HTH_DEOR_2"/>
    <property type="match status" value="1"/>
</dbReference>
<dbReference type="PROSITE" id="PS52050">
    <property type="entry name" value="WYL"/>
    <property type="match status" value="1"/>
</dbReference>
<dbReference type="InterPro" id="IPR026881">
    <property type="entry name" value="WYL_dom"/>
</dbReference>
<evidence type="ECO:0000259" key="3">
    <source>
        <dbReference type="PROSITE" id="PS51000"/>
    </source>
</evidence>
<dbReference type="Proteomes" id="UP001596378">
    <property type="component" value="Unassembled WGS sequence"/>
</dbReference>
<dbReference type="InterPro" id="IPR057727">
    <property type="entry name" value="WCX_dom"/>
</dbReference>
<evidence type="ECO:0000313" key="5">
    <source>
        <dbReference type="Proteomes" id="UP001596378"/>
    </source>
</evidence>
<dbReference type="PIRSF" id="PIRSF016838">
    <property type="entry name" value="PafC"/>
    <property type="match status" value="1"/>
</dbReference>
<keyword evidence="1" id="KW-0805">Transcription regulation</keyword>
<dbReference type="Pfam" id="PF25583">
    <property type="entry name" value="WCX"/>
    <property type="match status" value="1"/>
</dbReference>
<dbReference type="Gene3D" id="1.10.10.10">
    <property type="entry name" value="Winged helix-like DNA-binding domain superfamily/Winged helix DNA-binding domain"/>
    <property type="match status" value="1"/>
</dbReference>
<dbReference type="PANTHER" id="PTHR34580:SF1">
    <property type="entry name" value="PROTEIN PAFC"/>
    <property type="match status" value="1"/>
</dbReference>
<organism evidence="4 5">
    <name type="scientific">Cohnella cellulosilytica</name>
    <dbReference type="NCBI Taxonomy" id="986710"/>
    <lineage>
        <taxon>Bacteria</taxon>
        <taxon>Bacillati</taxon>
        <taxon>Bacillota</taxon>
        <taxon>Bacilli</taxon>
        <taxon>Bacillales</taxon>
        <taxon>Paenibacillaceae</taxon>
        <taxon>Cohnella</taxon>
    </lineage>
</organism>
<dbReference type="InterPro" id="IPR051534">
    <property type="entry name" value="CBASS_pafABC_assoc_protein"/>
</dbReference>
<protein>
    <submittedName>
        <fullName evidence="4">Helix-turn-helix transcriptional regulator</fullName>
    </submittedName>
</protein>
<dbReference type="InterPro" id="IPR036388">
    <property type="entry name" value="WH-like_DNA-bd_sf"/>
</dbReference>
<proteinExistence type="predicted"/>
<feature type="domain" description="HTH deoR-type" evidence="3">
    <location>
        <begin position="2"/>
        <end position="57"/>
    </location>
</feature>
<dbReference type="SUPFAM" id="SSF46785">
    <property type="entry name" value="Winged helix' DNA-binding domain"/>
    <property type="match status" value="1"/>
</dbReference>
<dbReference type="PANTHER" id="PTHR34580">
    <property type="match status" value="1"/>
</dbReference>
<sequence>MKLERLMTITILLLNRKRIQAQELADRLEVSLRTVYRDLESLGQAGIPIISYTGSEGGYEIMDSFRLDRQLLSFDELTALFTALRGLESTKAFDRSNMDLLLDKVGALVAQAEKGRAEAGDRIHIDFTPWKNSEEDRSRYESLRQAVNDRRLVRFKYTGRKGEEQEREVEPMALLLKTYSWYLHGYCRLRGDYRIFKLSRIRELEIRSDTFVRRTEALADPKIKWQRPETAEAREEIRVVLQFKPSAAVSVMDRFNEGETERLADGTLIVRTVYPDEDWLIGTLLHYRTDVIVLEPADIAAKVRQTALDIAAQYAESGRVGSGGETR</sequence>
<name>A0ABW2FGK0_9BACL</name>
<evidence type="ECO:0000256" key="2">
    <source>
        <dbReference type="ARBA" id="ARBA00023163"/>
    </source>
</evidence>
<reference evidence="5" key="1">
    <citation type="journal article" date="2019" name="Int. J. Syst. Evol. Microbiol.">
        <title>The Global Catalogue of Microorganisms (GCM) 10K type strain sequencing project: providing services to taxonomists for standard genome sequencing and annotation.</title>
        <authorList>
            <consortium name="The Broad Institute Genomics Platform"/>
            <consortium name="The Broad Institute Genome Sequencing Center for Infectious Disease"/>
            <person name="Wu L."/>
            <person name="Ma J."/>
        </authorList>
    </citation>
    <scope>NUCLEOTIDE SEQUENCE [LARGE SCALE GENOMIC DNA]</scope>
    <source>
        <strain evidence="5">KCTC 12907</strain>
    </source>
</reference>
<dbReference type="EMBL" id="JBHTAI010000014">
    <property type="protein sequence ID" value="MFC7151124.1"/>
    <property type="molecule type" value="Genomic_DNA"/>
</dbReference>
<comment type="caution">
    <text evidence="4">The sequence shown here is derived from an EMBL/GenBank/DDBJ whole genome shotgun (WGS) entry which is preliminary data.</text>
</comment>
<gene>
    <name evidence="4" type="ORF">ACFQMJ_21515</name>
</gene>
<dbReference type="InterPro" id="IPR001034">
    <property type="entry name" value="DeoR_HTH"/>
</dbReference>
<accession>A0ABW2FGK0</accession>
<dbReference type="InterPro" id="IPR013196">
    <property type="entry name" value="HTH_11"/>
</dbReference>
<dbReference type="InterPro" id="IPR028349">
    <property type="entry name" value="PafC-like"/>
</dbReference>
<keyword evidence="2" id="KW-0804">Transcription</keyword>
<dbReference type="RefSeq" id="WP_378049611.1">
    <property type="nucleotide sequence ID" value="NZ_JBHMDN010000021.1"/>
</dbReference>
<dbReference type="InterPro" id="IPR036390">
    <property type="entry name" value="WH_DNA-bd_sf"/>
</dbReference>
<dbReference type="Pfam" id="PF08279">
    <property type="entry name" value="HTH_11"/>
    <property type="match status" value="1"/>
</dbReference>